<dbReference type="Gene3D" id="1.10.10.10">
    <property type="entry name" value="Winged helix-like DNA-binding domain superfamily/Winged helix DNA-binding domain"/>
    <property type="match status" value="1"/>
</dbReference>
<evidence type="ECO:0000313" key="8">
    <source>
        <dbReference type="EMBL" id="NML29313.1"/>
    </source>
</evidence>
<reference evidence="8 9" key="1">
    <citation type="submission" date="2020-04" db="EMBL/GenBank/DDBJ databases">
        <title>Paraburkholderia sp. G-4-1-8 isolated from soil.</title>
        <authorList>
            <person name="Dahal R.H."/>
        </authorList>
    </citation>
    <scope>NUCLEOTIDE SEQUENCE [LARGE SCALE GENOMIC DNA]</scope>
    <source>
        <strain evidence="8 9">G-4-1-8</strain>
    </source>
</reference>
<sequence length="396" mass="41694">MIHHPSAVSNSAEQAIATRIAAAMSTLTPIHRRMGEYVLANLFRAATMRIDELASAVGASVASANRFARALGFDGYPQFREALVRGFEATLAPVERLRSAQESLAAGDDLIDASLEQAANNLHATRTTIDRATADAAVDAIIAARRVFVVGFGASAFLAGLMEHGLLPYHDNVRSLALIGGPSHSARQLVLSNEGDLVIGIAFPRYVDDTIELARRASARGARVLALTDSPGSPLAQFADLALYIRTDRRLASNADSAVLAVIEALCDAVAYRAQRSVKAAAEVSEFLLPWLFDAQSGSSDATREPAQAAPRGARGKETKAKDAKHAAGAQARNAKAENTAAAGTETKATTARTSKTGAPQATAREARPTDTKRTGATSAESASTTRTTRNPHSKR</sequence>
<proteinExistence type="predicted"/>
<accession>A0A7X9X0W4</accession>
<dbReference type="Pfam" id="PF01380">
    <property type="entry name" value="SIS"/>
    <property type="match status" value="1"/>
</dbReference>
<dbReference type="PROSITE" id="PS51464">
    <property type="entry name" value="SIS"/>
    <property type="match status" value="1"/>
</dbReference>
<feature type="compositionally biased region" description="Low complexity" evidence="5">
    <location>
        <begin position="327"/>
        <end position="359"/>
    </location>
</feature>
<organism evidence="8 9">
    <name type="scientific">Paraburkholderia antibiotica</name>
    <dbReference type="NCBI Taxonomy" id="2728839"/>
    <lineage>
        <taxon>Bacteria</taxon>
        <taxon>Pseudomonadati</taxon>
        <taxon>Pseudomonadota</taxon>
        <taxon>Betaproteobacteria</taxon>
        <taxon>Burkholderiales</taxon>
        <taxon>Burkholderiaceae</taxon>
        <taxon>Paraburkholderia</taxon>
    </lineage>
</organism>
<dbReference type="Pfam" id="PF01418">
    <property type="entry name" value="HTH_6"/>
    <property type="match status" value="1"/>
</dbReference>
<dbReference type="RefSeq" id="WP_169495629.1">
    <property type="nucleotide sequence ID" value="NZ_JABBFZ010000001.1"/>
</dbReference>
<dbReference type="InterPro" id="IPR046348">
    <property type="entry name" value="SIS_dom_sf"/>
</dbReference>
<dbReference type="CDD" id="cd05013">
    <property type="entry name" value="SIS_RpiR"/>
    <property type="match status" value="1"/>
</dbReference>
<dbReference type="AlphaFoldDB" id="A0A7X9X0W4"/>
<feature type="region of interest" description="Disordered" evidence="5">
    <location>
        <begin position="298"/>
        <end position="396"/>
    </location>
</feature>
<keyword evidence="3" id="KW-0324">Glycolysis</keyword>
<dbReference type="GO" id="GO:0006096">
    <property type="term" value="P:glycolytic process"/>
    <property type="evidence" value="ECO:0007669"/>
    <property type="project" value="UniProtKB-KW"/>
</dbReference>
<feature type="compositionally biased region" description="Basic and acidic residues" evidence="5">
    <location>
        <begin position="365"/>
        <end position="374"/>
    </location>
</feature>
<evidence type="ECO:0000259" key="7">
    <source>
        <dbReference type="PROSITE" id="PS51464"/>
    </source>
</evidence>
<dbReference type="SUPFAM" id="SSF46689">
    <property type="entry name" value="Homeodomain-like"/>
    <property type="match status" value="1"/>
</dbReference>
<name>A0A7X9X0W4_9BURK</name>
<feature type="compositionally biased region" description="Basic and acidic residues" evidence="5">
    <location>
        <begin position="315"/>
        <end position="326"/>
    </location>
</feature>
<dbReference type="SUPFAM" id="SSF53697">
    <property type="entry name" value="SIS domain"/>
    <property type="match status" value="1"/>
</dbReference>
<dbReference type="EMBL" id="JABBFZ010000001">
    <property type="protein sequence ID" value="NML29313.1"/>
    <property type="molecule type" value="Genomic_DNA"/>
</dbReference>
<evidence type="ECO:0000313" key="9">
    <source>
        <dbReference type="Proteomes" id="UP000583127"/>
    </source>
</evidence>
<dbReference type="InterPro" id="IPR036388">
    <property type="entry name" value="WH-like_DNA-bd_sf"/>
</dbReference>
<dbReference type="InterPro" id="IPR047640">
    <property type="entry name" value="RpiR-like"/>
</dbReference>
<evidence type="ECO:0000256" key="5">
    <source>
        <dbReference type="SAM" id="MobiDB-lite"/>
    </source>
</evidence>
<evidence type="ECO:0000256" key="2">
    <source>
        <dbReference type="ARBA" id="ARBA00023125"/>
    </source>
</evidence>
<feature type="domain" description="HTH rpiR-type" evidence="6">
    <location>
        <begin position="14"/>
        <end position="90"/>
    </location>
</feature>
<feature type="compositionally biased region" description="Low complexity" evidence="5">
    <location>
        <begin position="375"/>
        <end position="389"/>
    </location>
</feature>
<evidence type="ECO:0000256" key="4">
    <source>
        <dbReference type="ARBA" id="ARBA00023163"/>
    </source>
</evidence>
<dbReference type="InterPro" id="IPR001347">
    <property type="entry name" value="SIS_dom"/>
</dbReference>
<evidence type="ECO:0000256" key="1">
    <source>
        <dbReference type="ARBA" id="ARBA00023015"/>
    </source>
</evidence>
<dbReference type="GO" id="GO:0003700">
    <property type="term" value="F:DNA-binding transcription factor activity"/>
    <property type="evidence" value="ECO:0007669"/>
    <property type="project" value="InterPro"/>
</dbReference>
<dbReference type="Proteomes" id="UP000583127">
    <property type="component" value="Unassembled WGS sequence"/>
</dbReference>
<keyword evidence="9" id="KW-1185">Reference proteome</keyword>
<dbReference type="InterPro" id="IPR035472">
    <property type="entry name" value="RpiR-like_SIS"/>
</dbReference>
<gene>
    <name evidence="8" type="ORF">HHL14_00420</name>
</gene>
<comment type="caution">
    <text evidence="8">The sequence shown here is derived from an EMBL/GenBank/DDBJ whole genome shotgun (WGS) entry which is preliminary data.</text>
</comment>
<dbReference type="GO" id="GO:0097367">
    <property type="term" value="F:carbohydrate derivative binding"/>
    <property type="evidence" value="ECO:0007669"/>
    <property type="project" value="InterPro"/>
</dbReference>
<dbReference type="GO" id="GO:0003677">
    <property type="term" value="F:DNA binding"/>
    <property type="evidence" value="ECO:0007669"/>
    <property type="project" value="UniProtKB-KW"/>
</dbReference>
<keyword evidence="1" id="KW-0805">Transcription regulation</keyword>
<feature type="domain" description="SIS" evidence="7">
    <location>
        <begin position="137"/>
        <end position="276"/>
    </location>
</feature>
<evidence type="ECO:0000259" key="6">
    <source>
        <dbReference type="PROSITE" id="PS51071"/>
    </source>
</evidence>
<keyword evidence="4" id="KW-0804">Transcription</keyword>
<dbReference type="PROSITE" id="PS51071">
    <property type="entry name" value="HTH_RPIR"/>
    <property type="match status" value="1"/>
</dbReference>
<dbReference type="PANTHER" id="PTHR30514:SF18">
    <property type="entry name" value="RPIR-FAMILY TRANSCRIPTIONAL REGULATOR"/>
    <property type="match status" value="1"/>
</dbReference>
<dbReference type="Gene3D" id="3.40.50.10490">
    <property type="entry name" value="Glucose-6-phosphate isomerase like protein, domain 1"/>
    <property type="match status" value="1"/>
</dbReference>
<dbReference type="InterPro" id="IPR009057">
    <property type="entry name" value="Homeodomain-like_sf"/>
</dbReference>
<dbReference type="PANTHER" id="PTHR30514">
    <property type="entry name" value="GLUCOKINASE"/>
    <property type="match status" value="1"/>
</dbReference>
<protein>
    <submittedName>
        <fullName evidence="8">SIS domain-containing protein</fullName>
    </submittedName>
</protein>
<keyword evidence="2" id="KW-0238">DNA-binding</keyword>
<dbReference type="InterPro" id="IPR000281">
    <property type="entry name" value="HTH_RpiR"/>
</dbReference>
<evidence type="ECO:0000256" key="3">
    <source>
        <dbReference type="ARBA" id="ARBA00023152"/>
    </source>
</evidence>